<comment type="caution">
    <text evidence="1">The sequence shown here is derived from an EMBL/GenBank/DDBJ whole genome shotgun (WGS) entry which is preliminary data.</text>
</comment>
<dbReference type="InterPro" id="IPR013785">
    <property type="entry name" value="Aldolase_TIM"/>
</dbReference>
<sequence length="53" mass="5612">MGVPIIGVGGIESAEYIDQAVNNGWLDLAAVGRAILKDPLAFNQQIMQQEVSA</sequence>
<evidence type="ECO:0000313" key="1">
    <source>
        <dbReference type="EMBL" id="CAH1523271.1"/>
    </source>
</evidence>
<proteinExistence type="predicted"/>
<dbReference type="EMBL" id="CAKMTQ010000006">
    <property type="protein sequence ID" value="CAH1523271.1"/>
    <property type="molecule type" value="Genomic_DNA"/>
</dbReference>
<organism evidence="1 2">
    <name type="scientific">Vibrio owensii</name>
    <dbReference type="NCBI Taxonomy" id="696485"/>
    <lineage>
        <taxon>Bacteria</taxon>
        <taxon>Pseudomonadati</taxon>
        <taxon>Pseudomonadota</taxon>
        <taxon>Gammaproteobacteria</taxon>
        <taxon>Vibrionales</taxon>
        <taxon>Vibrionaceae</taxon>
        <taxon>Vibrio</taxon>
    </lineage>
</organism>
<evidence type="ECO:0000313" key="2">
    <source>
        <dbReference type="Proteomes" id="UP001295420"/>
    </source>
</evidence>
<gene>
    <name evidence="1" type="ORF">THF1D04_140036</name>
</gene>
<reference evidence="1" key="1">
    <citation type="submission" date="2022-01" db="EMBL/GenBank/DDBJ databases">
        <authorList>
            <person name="Lagorce A."/>
        </authorList>
    </citation>
    <scope>NUCLEOTIDE SEQUENCE</scope>
    <source>
        <strain evidence="1">Th15_F1_D04</strain>
    </source>
</reference>
<dbReference type="AlphaFoldDB" id="A0AAU9Q274"/>
<protein>
    <recommendedName>
        <fullName evidence="3">NADH:flavin oxidoreductase/NADH oxidase N-terminal domain-containing protein</fullName>
    </recommendedName>
</protein>
<dbReference type="SUPFAM" id="SSF51395">
    <property type="entry name" value="FMN-linked oxidoreductases"/>
    <property type="match status" value="1"/>
</dbReference>
<evidence type="ECO:0008006" key="3">
    <source>
        <dbReference type="Google" id="ProtNLM"/>
    </source>
</evidence>
<name>A0AAU9Q274_9VIBR</name>
<accession>A0AAU9Q274</accession>
<dbReference type="Gene3D" id="3.20.20.70">
    <property type="entry name" value="Aldolase class I"/>
    <property type="match status" value="1"/>
</dbReference>
<dbReference type="RefSeq" id="WP_409930479.1">
    <property type="nucleotide sequence ID" value="NZ_CAKMTQ010000006.1"/>
</dbReference>
<dbReference type="Proteomes" id="UP001295420">
    <property type="component" value="Unassembled WGS sequence"/>
</dbReference>